<accession>A0A1Z5JJ16</accession>
<sequence length="71" mass="7560">MCPSPISVFSVTPNGTCKGERVAFSTIPRPRGAVENAMIRDGANVSLRDLDPEKSLVSCRSTQAVCLDPPL</sequence>
<name>A0A1Z5JJ16_FISSO</name>
<evidence type="ECO:0000313" key="2">
    <source>
        <dbReference type="Proteomes" id="UP000198406"/>
    </source>
</evidence>
<protein>
    <submittedName>
        <fullName evidence="1">Uncharacterized protein</fullName>
    </submittedName>
</protein>
<dbReference type="EMBL" id="BDSP01000074">
    <property type="protein sequence ID" value="GAX13995.1"/>
    <property type="molecule type" value="Genomic_DNA"/>
</dbReference>
<dbReference type="Proteomes" id="UP000198406">
    <property type="component" value="Unassembled WGS sequence"/>
</dbReference>
<organism evidence="1 2">
    <name type="scientific">Fistulifera solaris</name>
    <name type="common">Oleaginous diatom</name>
    <dbReference type="NCBI Taxonomy" id="1519565"/>
    <lineage>
        <taxon>Eukaryota</taxon>
        <taxon>Sar</taxon>
        <taxon>Stramenopiles</taxon>
        <taxon>Ochrophyta</taxon>
        <taxon>Bacillariophyta</taxon>
        <taxon>Bacillariophyceae</taxon>
        <taxon>Bacillariophycidae</taxon>
        <taxon>Naviculales</taxon>
        <taxon>Naviculaceae</taxon>
        <taxon>Fistulifera</taxon>
    </lineage>
</organism>
<dbReference type="InParanoid" id="A0A1Z5JJ16"/>
<dbReference type="AlphaFoldDB" id="A0A1Z5JJ16"/>
<gene>
    <name evidence="1" type="ORF">FisN_5Lu107</name>
</gene>
<evidence type="ECO:0000313" key="1">
    <source>
        <dbReference type="EMBL" id="GAX13995.1"/>
    </source>
</evidence>
<comment type="caution">
    <text evidence="1">The sequence shown here is derived from an EMBL/GenBank/DDBJ whole genome shotgun (WGS) entry which is preliminary data.</text>
</comment>
<proteinExistence type="predicted"/>
<keyword evidence="2" id="KW-1185">Reference proteome</keyword>
<reference evidence="1 2" key="1">
    <citation type="journal article" date="2015" name="Plant Cell">
        <title>Oil accumulation by the oleaginous diatom Fistulifera solaris as revealed by the genome and transcriptome.</title>
        <authorList>
            <person name="Tanaka T."/>
            <person name="Maeda Y."/>
            <person name="Veluchamy A."/>
            <person name="Tanaka M."/>
            <person name="Abida H."/>
            <person name="Marechal E."/>
            <person name="Bowler C."/>
            <person name="Muto M."/>
            <person name="Sunaga Y."/>
            <person name="Tanaka M."/>
            <person name="Yoshino T."/>
            <person name="Taniguchi T."/>
            <person name="Fukuda Y."/>
            <person name="Nemoto M."/>
            <person name="Matsumoto M."/>
            <person name="Wong P.S."/>
            <person name="Aburatani S."/>
            <person name="Fujibuchi W."/>
        </authorList>
    </citation>
    <scope>NUCLEOTIDE SEQUENCE [LARGE SCALE GENOMIC DNA]</scope>
    <source>
        <strain evidence="1 2">JPCC DA0580</strain>
    </source>
</reference>